<accession>A0A9P6A8R7</accession>
<reference evidence="2" key="1">
    <citation type="submission" date="2020-11" db="EMBL/GenBank/DDBJ databases">
        <authorList>
            <consortium name="DOE Joint Genome Institute"/>
            <person name="Ahrendt S."/>
            <person name="Riley R."/>
            <person name="Andreopoulos W."/>
            <person name="Labutti K."/>
            <person name="Pangilinan J."/>
            <person name="Ruiz-Duenas F.J."/>
            <person name="Barrasa J.M."/>
            <person name="Sanchez-Garcia M."/>
            <person name="Camarero S."/>
            <person name="Miyauchi S."/>
            <person name="Serrano A."/>
            <person name="Linde D."/>
            <person name="Babiker R."/>
            <person name="Drula E."/>
            <person name="Ayuso-Fernandez I."/>
            <person name="Pacheco R."/>
            <person name="Padilla G."/>
            <person name="Ferreira P."/>
            <person name="Barriuso J."/>
            <person name="Kellner H."/>
            <person name="Castanera R."/>
            <person name="Alfaro M."/>
            <person name="Ramirez L."/>
            <person name="Pisabarro A.G."/>
            <person name="Kuo A."/>
            <person name="Tritt A."/>
            <person name="Lipzen A."/>
            <person name="He G."/>
            <person name="Yan M."/>
            <person name="Ng V."/>
            <person name="Cullen D."/>
            <person name="Martin F."/>
            <person name="Rosso M.-N."/>
            <person name="Henrissat B."/>
            <person name="Hibbett D."/>
            <person name="Martinez A.T."/>
            <person name="Grigoriev I.V."/>
        </authorList>
    </citation>
    <scope>NUCLEOTIDE SEQUENCE</scope>
    <source>
        <strain evidence="2">ATCC 90797</strain>
    </source>
</reference>
<dbReference type="Proteomes" id="UP000807025">
    <property type="component" value="Unassembled WGS sequence"/>
</dbReference>
<dbReference type="OrthoDB" id="2932438at2759"/>
<name>A0A9P6A8R7_PLEER</name>
<keyword evidence="3" id="KW-1185">Reference proteome</keyword>
<dbReference type="EMBL" id="MU154524">
    <property type="protein sequence ID" value="KAF9501238.1"/>
    <property type="molecule type" value="Genomic_DNA"/>
</dbReference>
<evidence type="ECO:0000256" key="1">
    <source>
        <dbReference type="SAM" id="MobiDB-lite"/>
    </source>
</evidence>
<feature type="compositionally biased region" description="Low complexity" evidence="1">
    <location>
        <begin position="1"/>
        <end position="17"/>
    </location>
</feature>
<gene>
    <name evidence="2" type="ORF">BDN71DRAFT_1439566</name>
</gene>
<evidence type="ECO:0000313" key="3">
    <source>
        <dbReference type="Proteomes" id="UP000807025"/>
    </source>
</evidence>
<sequence length="456" mass="49814">MNYNQFSGDFDGFTGDGPSASANGQQLDPWLEYQLWELLPFLSEGQNVLDNRFYTGPDGGGVYDAQALKFTPGGGMEQNATLAGHEQASPLDELPDIPLSSFNPNLVDNASESLLWGEEMGFMSGSVASVSLNDPVPSQARQRSSGSQLPLPDSTPRSEYNELRVHDQWTNSTGGRMAKGKARAQHYSPYARSERCHLVDQATSAATWPHLPVPLPIVTSPNTPLSKATFQNEYYEPAATMGQLSPTKHAFENSGESSEVASELPSPISPSFRAPQRVARTEEEKRAAKKRIDTDRAKALQATYTKFSALFPARSLLESKTTAVRVIKYVMNKRVAPVQASAVELWWLQSGGDSALPQYIIPSTAAVETSIEDPKLRRKVARKQVDANRNKTSTAVHDHIRSLFPTCKTLVQALTRAVDYLAYAKATGAAPEDDHALDVWLLARNGSAADIPSPFF</sequence>
<organism evidence="2 3">
    <name type="scientific">Pleurotus eryngii</name>
    <name type="common">Boletus of the steppes</name>
    <dbReference type="NCBI Taxonomy" id="5323"/>
    <lineage>
        <taxon>Eukaryota</taxon>
        <taxon>Fungi</taxon>
        <taxon>Dikarya</taxon>
        <taxon>Basidiomycota</taxon>
        <taxon>Agaricomycotina</taxon>
        <taxon>Agaricomycetes</taxon>
        <taxon>Agaricomycetidae</taxon>
        <taxon>Agaricales</taxon>
        <taxon>Pleurotineae</taxon>
        <taxon>Pleurotaceae</taxon>
        <taxon>Pleurotus</taxon>
    </lineage>
</organism>
<comment type="caution">
    <text evidence="2">The sequence shown here is derived from an EMBL/GenBank/DDBJ whole genome shotgun (WGS) entry which is preliminary data.</text>
</comment>
<feature type="region of interest" description="Disordered" evidence="1">
    <location>
        <begin position="1"/>
        <end position="23"/>
    </location>
</feature>
<protein>
    <submittedName>
        <fullName evidence="2">Uncharacterized protein</fullName>
    </submittedName>
</protein>
<evidence type="ECO:0000313" key="2">
    <source>
        <dbReference type="EMBL" id="KAF9501238.1"/>
    </source>
</evidence>
<feature type="region of interest" description="Disordered" evidence="1">
    <location>
        <begin position="248"/>
        <end position="287"/>
    </location>
</feature>
<dbReference type="AlphaFoldDB" id="A0A9P6A8R7"/>
<proteinExistence type="predicted"/>
<feature type="compositionally biased region" description="Polar residues" evidence="1">
    <location>
        <begin position="139"/>
        <end position="148"/>
    </location>
</feature>
<feature type="region of interest" description="Disordered" evidence="1">
    <location>
        <begin position="133"/>
        <end position="185"/>
    </location>
</feature>